<evidence type="ECO:0008006" key="4">
    <source>
        <dbReference type="Google" id="ProtNLM"/>
    </source>
</evidence>
<keyword evidence="3" id="KW-1185">Reference proteome</keyword>
<evidence type="ECO:0000313" key="3">
    <source>
        <dbReference type="Proteomes" id="UP000275571"/>
    </source>
</evidence>
<dbReference type="KEGG" id="btur:DB313_05380"/>
<proteinExistence type="predicted"/>
<name>A0A386PNU5_9SPIR</name>
<keyword evidence="2" id="KW-0614">Plasmid</keyword>
<organism evidence="2 3">
    <name type="scientific">Borrelia turcica IST7</name>
    <dbReference type="NCBI Taxonomy" id="1104446"/>
    <lineage>
        <taxon>Bacteria</taxon>
        <taxon>Pseudomonadati</taxon>
        <taxon>Spirochaetota</taxon>
        <taxon>Spirochaetia</taxon>
        <taxon>Spirochaetales</taxon>
        <taxon>Borreliaceae</taxon>
        <taxon>Borrelia</taxon>
    </lineage>
</organism>
<dbReference type="Proteomes" id="UP000275571">
    <property type="component" value="Plasmid lp32-A"/>
</dbReference>
<accession>A0A386PNU5</accession>
<dbReference type="NCBIfam" id="NF040500">
    <property type="entry name" value="Bdr_N_group2"/>
    <property type="match status" value="1"/>
</dbReference>
<evidence type="ECO:0000256" key="1">
    <source>
        <dbReference type="SAM" id="Coils"/>
    </source>
</evidence>
<keyword evidence="1" id="KW-0175">Coiled coil</keyword>
<dbReference type="AlphaFoldDB" id="A0A386PNU5"/>
<dbReference type="SUPFAM" id="SSF58113">
    <property type="entry name" value="Apolipoprotein A-I"/>
    <property type="match status" value="1"/>
</dbReference>
<reference evidence="2 3" key="1">
    <citation type="journal article" date="2018" name="Infect. Genet. Evol.">
        <title>Genome-wide analysis of Borrelia turcica and 'Candidatus Borrelia tachyglossi' shows relapsing fever-like genomes with unique genomic links to Lyme disease Borrelia.</title>
        <authorList>
            <person name="Gofton A.W."/>
            <person name="Margos G."/>
            <person name="Fingerle V."/>
            <person name="Hepner S."/>
            <person name="Loh S.M."/>
            <person name="Ryan U."/>
            <person name="Irwin P."/>
            <person name="Oskam C.L."/>
        </authorList>
    </citation>
    <scope>NUCLEOTIDE SEQUENCE [LARGE SCALE GENOMIC DNA]</scope>
    <source>
        <strain evidence="2 3">IST7</strain>
        <plasmid evidence="2">lp32-A</plasmid>
    </source>
</reference>
<dbReference type="EMBL" id="CP028886">
    <property type="protein sequence ID" value="AYE36932.1"/>
    <property type="molecule type" value="Genomic_DNA"/>
</dbReference>
<dbReference type="RefSeq" id="WP_120104853.1">
    <property type="nucleotide sequence ID" value="NZ_CP028886.1"/>
</dbReference>
<geneLocation type="plasmid" evidence="3">
    <name>lp32-a</name>
</geneLocation>
<dbReference type="Gene3D" id="1.20.120.20">
    <property type="entry name" value="Apolipoprotein"/>
    <property type="match status" value="1"/>
</dbReference>
<feature type="coiled-coil region" evidence="1">
    <location>
        <begin position="41"/>
        <end position="122"/>
    </location>
</feature>
<gene>
    <name evidence="2" type="ORF">DB313_05380</name>
</gene>
<protein>
    <recommendedName>
        <fullName evidence="4">DUF1640 domain-containing protein</fullName>
    </recommendedName>
</protein>
<evidence type="ECO:0000313" key="2">
    <source>
        <dbReference type="EMBL" id="AYE36932.1"/>
    </source>
</evidence>
<sequence length="128" mass="14752">MNNLAYKQMPEYKYVKQAFIEKGFEEDIIESFLLLNLVYGDDNVKDKIKSLEDKLIAFEAECKGRFDNVDNKIAEVRSEIKTVRSELSSEIKEVRTKLNGRIDKLDTKIEAVKNELKSELSSKIDSAI</sequence>